<reference evidence="1 2" key="1">
    <citation type="submission" date="2024-01" db="EMBL/GenBank/DDBJ databases">
        <title>The genomes of 5 underutilized Papilionoideae crops provide insights into root nodulation and disease resistanc.</title>
        <authorList>
            <person name="Yuan L."/>
        </authorList>
    </citation>
    <scope>NUCLEOTIDE SEQUENCE [LARGE SCALE GENOMIC DNA]</scope>
    <source>
        <strain evidence="1">ZHUSHIDOU_FW_LH</strain>
        <tissue evidence="1">Leaf</tissue>
    </source>
</reference>
<keyword evidence="2" id="KW-1185">Reference proteome</keyword>
<evidence type="ECO:0000313" key="2">
    <source>
        <dbReference type="Proteomes" id="UP001372338"/>
    </source>
</evidence>
<dbReference type="AlphaFoldDB" id="A0AAN9F7Z1"/>
<evidence type="ECO:0008006" key="3">
    <source>
        <dbReference type="Google" id="ProtNLM"/>
    </source>
</evidence>
<dbReference type="PANTHER" id="PTHR21530">
    <property type="entry name" value="PHEROMONE SHUTDOWN PROTEIN"/>
    <property type="match status" value="1"/>
</dbReference>
<accession>A0AAN9F7Z1</accession>
<proteinExistence type="predicted"/>
<dbReference type="PANTHER" id="PTHR21530:SF0">
    <property type="entry name" value="TRAB FAMILY PROTEIN"/>
    <property type="match status" value="1"/>
</dbReference>
<dbReference type="InterPro" id="IPR002816">
    <property type="entry name" value="TraB/PrgY/GumN_fam"/>
</dbReference>
<organism evidence="1 2">
    <name type="scientific">Crotalaria pallida</name>
    <name type="common">Smooth rattlebox</name>
    <name type="synonym">Crotalaria striata</name>
    <dbReference type="NCBI Taxonomy" id="3830"/>
    <lineage>
        <taxon>Eukaryota</taxon>
        <taxon>Viridiplantae</taxon>
        <taxon>Streptophyta</taxon>
        <taxon>Embryophyta</taxon>
        <taxon>Tracheophyta</taxon>
        <taxon>Spermatophyta</taxon>
        <taxon>Magnoliopsida</taxon>
        <taxon>eudicotyledons</taxon>
        <taxon>Gunneridae</taxon>
        <taxon>Pentapetalae</taxon>
        <taxon>rosids</taxon>
        <taxon>fabids</taxon>
        <taxon>Fabales</taxon>
        <taxon>Fabaceae</taxon>
        <taxon>Papilionoideae</taxon>
        <taxon>50 kb inversion clade</taxon>
        <taxon>genistoids sensu lato</taxon>
        <taxon>core genistoids</taxon>
        <taxon>Crotalarieae</taxon>
        <taxon>Crotalaria</taxon>
    </lineage>
</organism>
<dbReference type="Proteomes" id="UP001372338">
    <property type="component" value="Unassembled WGS sequence"/>
</dbReference>
<name>A0AAN9F7Z1_CROPI</name>
<dbReference type="InterPro" id="IPR046345">
    <property type="entry name" value="TraB_PrgY-like"/>
</dbReference>
<evidence type="ECO:0000313" key="1">
    <source>
        <dbReference type="EMBL" id="KAK7270516.1"/>
    </source>
</evidence>
<sequence>MDSIIMKSSTFPIFTSNPFLLTAKSHCLRPLKVSIKPPPPEFDYRQEISKESRAAIAESHPELLDLAENGSLVLVQKKRFGPVPSWRTEFVEPEAIWLVGTSHVSMESAMEVERVVRTLNPDNVVVELCRSRAGIMYASADEELGKQLRSNMFSLSGTGFFGAVGRSINLGGQTALALRLLLAAFSSKISSDINRPFGDEFRAARKASEEVGAQIVLGDRPIEITLQRAWQALKWTEKLSLVTSVIRGITSSSDISSNKLEEANSDDDTFQLYEQLSFSYPSLLPPLIHERDTYLAWSLKRSKAVNNCKSVVGVIGKGHMNGVIYALLSDTGNLRFRDLVGKSSYDEGSNGWIDGLVKSVVKDTIIGVLLWALYELINGGT</sequence>
<comment type="caution">
    <text evidence="1">The sequence shown here is derived from an EMBL/GenBank/DDBJ whole genome shotgun (WGS) entry which is preliminary data.</text>
</comment>
<dbReference type="Pfam" id="PF01963">
    <property type="entry name" value="TraB_PrgY_gumN"/>
    <property type="match status" value="1"/>
</dbReference>
<protein>
    <recommendedName>
        <fullName evidence="3">TraB domain-containing protein</fullName>
    </recommendedName>
</protein>
<gene>
    <name evidence="1" type="ORF">RIF29_23724</name>
</gene>
<dbReference type="EMBL" id="JAYWIO010000004">
    <property type="protein sequence ID" value="KAK7270516.1"/>
    <property type="molecule type" value="Genomic_DNA"/>
</dbReference>
<dbReference type="CDD" id="cd14726">
    <property type="entry name" value="TraB_PrgY-like"/>
    <property type="match status" value="1"/>
</dbReference>